<dbReference type="InterPro" id="IPR054350">
    <property type="entry name" value="PurT/PurK_preATP-grasp"/>
</dbReference>
<dbReference type="SUPFAM" id="SSF56059">
    <property type="entry name" value="Glutathione synthetase ATP-binding domain-like"/>
    <property type="match status" value="1"/>
</dbReference>
<comment type="similarity">
    <text evidence="4 5">Belongs to the PurK/PurT family.</text>
</comment>
<dbReference type="PANTHER" id="PTHR11609">
    <property type="entry name" value="PURINE BIOSYNTHESIS PROTEIN 6/7, PUR6/7"/>
    <property type="match status" value="1"/>
</dbReference>
<evidence type="ECO:0000256" key="4">
    <source>
        <dbReference type="HAMAP-Rule" id="MF_01928"/>
    </source>
</evidence>
<dbReference type="Pfam" id="PF02222">
    <property type="entry name" value="ATP-grasp"/>
    <property type="match status" value="1"/>
</dbReference>
<comment type="subunit">
    <text evidence="4 5">Homodimer.</text>
</comment>
<dbReference type="NCBIfam" id="TIGR01161">
    <property type="entry name" value="purK"/>
    <property type="match status" value="1"/>
</dbReference>
<dbReference type="InterPro" id="IPR005875">
    <property type="entry name" value="PurK"/>
</dbReference>
<proteinExistence type="inferred from homology"/>
<feature type="binding site" evidence="4">
    <location>
        <position position="194"/>
    </location>
    <ligand>
        <name>ATP</name>
        <dbReference type="ChEBI" id="CHEBI:30616"/>
    </ligand>
</feature>
<feature type="binding site" evidence="4">
    <location>
        <position position="149"/>
    </location>
    <ligand>
        <name>ATP</name>
        <dbReference type="ChEBI" id="CHEBI:30616"/>
    </ligand>
</feature>
<reference evidence="7 8" key="1">
    <citation type="submission" date="2023-07" db="EMBL/GenBank/DDBJ databases">
        <title>Genomic Encyclopedia of Type Strains, Phase IV (KMG-IV): sequencing the most valuable type-strain genomes for metagenomic binning, comparative biology and taxonomic classification.</title>
        <authorList>
            <person name="Goeker M."/>
        </authorList>
    </citation>
    <scope>NUCLEOTIDE SEQUENCE [LARGE SCALE GENOMIC DNA]</scope>
    <source>
        <strain evidence="7 8">DSM 12751</strain>
    </source>
</reference>
<gene>
    <name evidence="4 5" type="primary">purK</name>
    <name evidence="7" type="ORF">J2S11_003137</name>
</gene>
<dbReference type="NCBIfam" id="NF004679">
    <property type="entry name" value="PRK06019.1-5"/>
    <property type="match status" value="1"/>
</dbReference>
<comment type="pathway">
    <text evidence="4 5">Purine metabolism; IMP biosynthesis via de novo pathway; 5-amino-1-(5-phospho-D-ribosyl)imidazole-4-carboxylate from 5-amino-1-(5-phospho-D-ribosyl)imidazole (N5-CAIR route): step 1/2.</text>
</comment>
<evidence type="ECO:0000256" key="5">
    <source>
        <dbReference type="RuleBase" id="RU361200"/>
    </source>
</evidence>
<feature type="binding site" evidence="4">
    <location>
        <begin position="154"/>
        <end position="160"/>
    </location>
    <ligand>
        <name>ATP</name>
        <dbReference type="ChEBI" id="CHEBI:30616"/>
    </ligand>
</feature>
<feature type="domain" description="ATP-grasp" evidence="6">
    <location>
        <begin position="113"/>
        <end position="301"/>
    </location>
</feature>
<dbReference type="SUPFAM" id="SSF51246">
    <property type="entry name" value="Rudiment single hybrid motif"/>
    <property type="match status" value="1"/>
</dbReference>
<evidence type="ECO:0000256" key="2">
    <source>
        <dbReference type="ARBA" id="ARBA00022755"/>
    </source>
</evidence>
<dbReference type="PROSITE" id="PS50975">
    <property type="entry name" value="ATP_GRASP"/>
    <property type="match status" value="1"/>
</dbReference>
<feature type="binding site" evidence="4">
    <location>
        <begin position="186"/>
        <end position="189"/>
    </location>
    <ligand>
        <name>ATP</name>
        <dbReference type="ChEBI" id="CHEBI:30616"/>
    </ligand>
</feature>
<dbReference type="GO" id="GO:0034028">
    <property type="term" value="F:5-(carboxyamino)imidazole ribonucleotide synthase activity"/>
    <property type="evidence" value="ECO:0007669"/>
    <property type="project" value="UniProtKB-EC"/>
</dbReference>
<evidence type="ECO:0000259" key="6">
    <source>
        <dbReference type="PROSITE" id="PS50975"/>
    </source>
</evidence>
<keyword evidence="1 4" id="KW-0547">Nucleotide-binding</keyword>
<dbReference type="InterPro" id="IPR040686">
    <property type="entry name" value="PurK_C"/>
</dbReference>
<comment type="catalytic activity">
    <reaction evidence="4 5">
        <text>5-amino-1-(5-phospho-beta-D-ribosyl)imidazole + hydrogencarbonate + ATP = 5-carboxyamino-1-(5-phospho-D-ribosyl)imidazole + ADP + phosphate + 2 H(+)</text>
        <dbReference type="Rhea" id="RHEA:19317"/>
        <dbReference type="ChEBI" id="CHEBI:15378"/>
        <dbReference type="ChEBI" id="CHEBI:17544"/>
        <dbReference type="ChEBI" id="CHEBI:30616"/>
        <dbReference type="ChEBI" id="CHEBI:43474"/>
        <dbReference type="ChEBI" id="CHEBI:58730"/>
        <dbReference type="ChEBI" id="CHEBI:137981"/>
        <dbReference type="ChEBI" id="CHEBI:456216"/>
        <dbReference type="EC" id="6.3.4.18"/>
    </reaction>
</comment>
<keyword evidence="2 4" id="KW-0658">Purine biosynthesis</keyword>
<sequence>MMSHKSILPPATIGILGGGQLGRMIANEAREIGYRIITLDPTPDSPCGQLADEQILGAFDDLAAAQQLAQKADVITYEFENISPEIAKELEQHSHLPQGYQLLYTTQNRVREKRAIEAAGVKVAPYAVIESYTDLVQATNKLGYPCVLKTTEGGYDGKGQLVLHSAEDLELAKQLLKEAQMTLILEAFVPYVKEISVIVARNGRGDVQTFPVAENIHQENILHVSIAPARITLDYQDQARQLALQLAQHVELVGLLAIEMFVLENGEIYVNELAPRPHNSGHYTQQGCYTSQFEQHVRAVCNLPLGSTELLHPTVMVNILGEHVEPVREKMAHFDPAIKTHFYGKKEAKVKRKMGHLNVSKGSIADSLAVVNELGIWPPIE</sequence>
<dbReference type="Pfam" id="PF17769">
    <property type="entry name" value="PurK_C"/>
    <property type="match status" value="1"/>
</dbReference>
<feature type="binding site" evidence="4">
    <location>
        <begin position="271"/>
        <end position="272"/>
    </location>
    <ligand>
        <name>ATP</name>
        <dbReference type="ChEBI" id="CHEBI:30616"/>
    </ligand>
</feature>
<dbReference type="InterPro" id="IPR003135">
    <property type="entry name" value="ATP-grasp_carboxylate-amine"/>
</dbReference>
<comment type="caution">
    <text evidence="7">The sequence shown here is derived from an EMBL/GenBank/DDBJ whole genome shotgun (WGS) entry which is preliminary data.</text>
</comment>
<evidence type="ECO:0000256" key="3">
    <source>
        <dbReference type="ARBA" id="ARBA00022840"/>
    </source>
</evidence>
<keyword evidence="8" id="KW-1185">Reference proteome</keyword>
<organism evidence="7 8">
    <name type="scientific">Caldalkalibacillus horti</name>
    <dbReference type="NCBI Taxonomy" id="77523"/>
    <lineage>
        <taxon>Bacteria</taxon>
        <taxon>Bacillati</taxon>
        <taxon>Bacillota</taxon>
        <taxon>Bacilli</taxon>
        <taxon>Bacillales</taxon>
        <taxon>Bacillaceae</taxon>
        <taxon>Caldalkalibacillus</taxon>
    </lineage>
</organism>
<evidence type="ECO:0000256" key="1">
    <source>
        <dbReference type="ARBA" id="ARBA00022741"/>
    </source>
</evidence>
<name>A0ABT9W1S6_9BACI</name>
<dbReference type="NCBIfam" id="NF004676">
    <property type="entry name" value="PRK06019.1-2"/>
    <property type="match status" value="1"/>
</dbReference>
<dbReference type="HAMAP" id="MF_01928">
    <property type="entry name" value="PurK"/>
    <property type="match status" value="1"/>
</dbReference>
<feature type="binding site" evidence="4">
    <location>
        <position position="109"/>
    </location>
    <ligand>
        <name>ATP</name>
        <dbReference type="ChEBI" id="CHEBI:30616"/>
    </ligand>
</feature>
<dbReference type="Pfam" id="PF22660">
    <property type="entry name" value="RS_preATP-grasp-like"/>
    <property type="match status" value="1"/>
</dbReference>
<dbReference type="Gene3D" id="3.30.470.20">
    <property type="entry name" value="ATP-grasp fold, B domain"/>
    <property type="match status" value="1"/>
</dbReference>
<dbReference type="InterPro" id="IPR013815">
    <property type="entry name" value="ATP_grasp_subdomain_1"/>
</dbReference>
<dbReference type="Gene3D" id="3.40.50.20">
    <property type="match status" value="1"/>
</dbReference>
<dbReference type="Gene3D" id="3.30.1490.20">
    <property type="entry name" value="ATP-grasp fold, A domain"/>
    <property type="match status" value="1"/>
</dbReference>
<accession>A0ABT9W1S6</accession>
<evidence type="ECO:0000313" key="7">
    <source>
        <dbReference type="EMBL" id="MDQ0167212.1"/>
    </source>
</evidence>
<dbReference type="EMBL" id="JAUSTY010000014">
    <property type="protein sequence ID" value="MDQ0167212.1"/>
    <property type="molecule type" value="Genomic_DNA"/>
</dbReference>
<keyword evidence="3 4" id="KW-0067">ATP-binding</keyword>
<dbReference type="NCBIfam" id="NF004675">
    <property type="entry name" value="PRK06019.1-1"/>
    <property type="match status" value="1"/>
</dbReference>
<dbReference type="RefSeq" id="WP_307396000.1">
    <property type="nucleotide sequence ID" value="NZ_BAAADK010000014.1"/>
</dbReference>
<protein>
    <recommendedName>
        <fullName evidence="4 5">N5-carboxyaminoimidazole ribonucleotide synthase</fullName>
        <shortName evidence="4 5">N5-CAIR synthase</shortName>
        <ecNumber evidence="4 5">6.3.4.18</ecNumber>
    </recommendedName>
    <alternativeName>
        <fullName evidence="4 5">5-(carboxyamino)imidazole ribonucleotide synthetase</fullName>
    </alternativeName>
</protein>
<dbReference type="InterPro" id="IPR011761">
    <property type="entry name" value="ATP-grasp"/>
</dbReference>
<dbReference type="SUPFAM" id="SSF52440">
    <property type="entry name" value="PreATP-grasp domain"/>
    <property type="match status" value="1"/>
</dbReference>
<dbReference type="EC" id="6.3.4.18" evidence="4 5"/>
<comment type="function">
    <text evidence="4">Catalyzes the ATP-dependent conversion of 5-aminoimidazole ribonucleotide (AIR) and HCO(3)(-) to N5-carboxyaminoimidazole ribonucleotide (N5-CAIR).</text>
</comment>
<dbReference type="InterPro" id="IPR016185">
    <property type="entry name" value="PreATP-grasp_dom_sf"/>
</dbReference>
<dbReference type="Proteomes" id="UP001235840">
    <property type="component" value="Unassembled WGS sequence"/>
</dbReference>
<evidence type="ECO:0000313" key="8">
    <source>
        <dbReference type="Proteomes" id="UP001235840"/>
    </source>
</evidence>
<dbReference type="PANTHER" id="PTHR11609:SF5">
    <property type="entry name" value="PHOSPHORIBOSYLAMINOIMIDAZOLE CARBOXYLASE"/>
    <property type="match status" value="1"/>
</dbReference>
<dbReference type="InterPro" id="IPR011054">
    <property type="entry name" value="Rudment_hybrid_motif"/>
</dbReference>
<keyword evidence="4 5" id="KW-0436">Ligase</keyword>
<comment type="function">
    <text evidence="5">Catalyzes the ATP-dependent conversion of 5-aminoimidazole ribonucleotide (AIR) and HCO(3)- to N5-carboxyaminoimidazole ribonucleotide (N5-CAIR).</text>
</comment>
<feature type="binding site" evidence="4">
    <location>
        <position position="217"/>
    </location>
    <ligand>
        <name>ATP</name>
        <dbReference type="ChEBI" id="CHEBI:30616"/>
    </ligand>
</feature>